<evidence type="ECO:0000313" key="1">
    <source>
        <dbReference type="EMBL" id="SDF86927.1"/>
    </source>
</evidence>
<dbReference type="EMBL" id="FNCG01000001">
    <property type="protein sequence ID" value="SDF86927.1"/>
    <property type="molecule type" value="Genomic_DNA"/>
</dbReference>
<dbReference type="AlphaFoldDB" id="A0A1G7PKY7"/>
<reference evidence="2" key="1">
    <citation type="submission" date="2016-10" db="EMBL/GenBank/DDBJ databases">
        <authorList>
            <person name="Varghese N."/>
            <person name="Submissions S."/>
        </authorList>
    </citation>
    <scope>NUCLEOTIDE SEQUENCE [LARGE SCALE GENOMIC DNA]</scope>
    <source>
        <strain evidence="2">Gh-67</strain>
    </source>
</reference>
<accession>A0A1G7PKY7</accession>
<name>A0A1G7PKY7_9SPHI</name>
<dbReference type="Proteomes" id="UP000199705">
    <property type="component" value="Unassembled WGS sequence"/>
</dbReference>
<proteinExistence type="predicted"/>
<gene>
    <name evidence="1" type="ORF">SAMN05192573_101595</name>
</gene>
<keyword evidence="2" id="KW-1185">Reference proteome</keyword>
<dbReference type="SUPFAM" id="SSF53335">
    <property type="entry name" value="S-adenosyl-L-methionine-dependent methyltransferases"/>
    <property type="match status" value="1"/>
</dbReference>
<dbReference type="Gene3D" id="3.40.50.150">
    <property type="entry name" value="Vaccinia Virus protein VP39"/>
    <property type="match status" value="1"/>
</dbReference>
<dbReference type="InterPro" id="IPR029063">
    <property type="entry name" value="SAM-dependent_MTases_sf"/>
</dbReference>
<dbReference type="STRING" id="551996.SAMN05192573_101595"/>
<organism evidence="1 2">
    <name type="scientific">Mucilaginibacter gossypii</name>
    <dbReference type="NCBI Taxonomy" id="551996"/>
    <lineage>
        <taxon>Bacteria</taxon>
        <taxon>Pseudomonadati</taxon>
        <taxon>Bacteroidota</taxon>
        <taxon>Sphingobacteriia</taxon>
        <taxon>Sphingobacteriales</taxon>
        <taxon>Sphingobacteriaceae</taxon>
        <taxon>Mucilaginibacter</taxon>
    </lineage>
</organism>
<protein>
    <submittedName>
        <fullName evidence="1">Uncharacterized protein</fullName>
    </submittedName>
</protein>
<sequence>MKILFISSAQQPDYLCDAMYHGLKTVYEQGVEAVNDMWYMYTSLLTDEQKHLYGKGFSLYGLLAPEIKNVPPINDVLNRIREGYYTYIVYGSVQQCKLFLDLVIENYSSDKIIFIDGEDRTSIVKELTTKGYYFKRELINSTPTVYPIGFAIPAKKIVKTIPQKSREWAINYPGKLHTYIHKTEDSYYFDYQTSKFAVTFKKEGWDCLRHYEILANGCLPYFKDLHECPDKTLTNLPKDILLKIKAKIESGTPFSDEEYSETVNGLLEFTTQNLTTEALVDYVFKVVKSTVDKKTVSARLNFAEDAVILKTRFIDDALNIFKKNNPVIIHYSLSSVQELRYLQHTPGIVYAQTCFKSAIDTSWSKAINLLELREQPVSFADVIISDMTLPYQEDILDYMQNVIKAMNHDTRLIIVVPNYKSFSTVLGFIKNDLKFGRLTLAKTSQVNFYSSKSLLKFLKSFNLYQSRQLAYDFDNSHPIKRVLNKFNFLRYFTCRKLMIEARLKHE</sequence>
<evidence type="ECO:0000313" key="2">
    <source>
        <dbReference type="Proteomes" id="UP000199705"/>
    </source>
</evidence>